<evidence type="ECO:0000256" key="8">
    <source>
        <dbReference type="SAM" id="Phobius"/>
    </source>
</evidence>
<reference evidence="10 11" key="1">
    <citation type="submission" date="2020-08" db="EMBL/GenBank/DDBJ databases">
        <title>Genome public.</title>
        <authorList>
            <person name="Liu C."/>
            <person name="Sun Q."/>
        </authorList>
    </citation>
    <scope>NUCLEOTIDE SEQUENCE [LARGE SCALE GENOMIC DNA]</scope>
    <source>
        <strain evidence="10 11">New-38</strain>
    </source>
</reference>
<dbReference type="PANTHER" id="PTHR44936">
    <property type="entry name" value="SENSOR PROTEIN CREC"/>
    <property type="match status" value="1"/>
</dbReference>
<dbReference type="SMART" id="SM00387">
    <property type="entry name" value="HATPase_c"/>
    <property type="match status" value="1"/>
</dbReference>
<evidence type="ECO:0000313" key="10">
    <source>
        <dbReference type="EMBL" id="MBC5731545.1"/>
    </source>
</evidence>
<dbReference type="PANTHER" id="PTHR44936:SF10">
    <property type="entry name" value="SENSOR PROTEIN RSTB"/>
    <property type="match status" value="1"/>
</dbReference>
<evidence type="ECO:0000256" key="1">
    <source>
        <dbReference type="ARBA" id="ARBA00000085"/>
    </source>
</evidence>
<dbReference type="InterPro" id="IPR005467">
    <property type="entry name" value="His_kinase_dom"/>
</dbReference>
<dbReference type="InterPro" id="IPR036890">
    <property type="entry name" value="HATPase_C_sf"/>
</dbReference>
<dbReference type="PROSITE" id="PS50109">
    <property type="entry name" value="HIS_KIN"/>
    <property type="match status" value="1"/>
</dbReference>
<dbReference type="GO" id="GO:0005524">
    <property type="term" value="F:ATP binding"/>
    <property type="evidence" value="ECO:0007669"/>
    <property type="project" value="UniProtKB-KW"/>
</dbReference>
<dbReference type="InterPro" id="IPR004358">
    <property type="entry name" value="Sig_transdc_His_kin-like_C"/>
</dbReference>
<sequence>MEHTSKLIRRPWVASALLVALASQISINLFTQEFNISVAVILLPVLLFLTPDIPLFPTAALAAPGVFLLRCLIQGVTTFSLQGCIPAHAPEIFFYLTYGLLFDLYARRCSFHPFRAKLCLPLVGIDVCANFVELLIRLGWGVFSPSLLLQLLAVGIGRSLFAFLIIRTLDNYGFQVLRRDDAERYQRLLLMTATLKSEVAWMDKGTALIENTMNAAYRLYSQLRAGGADEETAGTALTIAKDIHEVKKEYFLIMRGISEALEHASTIPGMELEELFSILTHSVERTAQACGKEVVCTTSLSDNFYTTQHHYLMSIFRNLLNNALEAAGTGHTAHLTLTQRREGDDFLFTVEDDCGGIPPQRMAQIFTPGFSSKINYTTGEINRGLGLTIVKDLVEEELHGTIQVSSQNGGTLFTIRIPMRELEGTQHAVLSD</sequence>
<keyword evidence="3" id="KW-0808">Transferase</keyword>
<keyword evidence="4" id="KW-0547">Nucleotide-binding</keyword>
<proteinExistence type="predicted"/>
<dbReference type="EC" id="2.7.13.3" evidence="2"/>
<dbReference type="Pfam" id="PF02518">
    <property type="entry name" value="HATPase_c"/>
    <property type="match status" value="1"/>
</dbReference>
<dbReference type="InterPro" id="IPR003594">
    <property type="entry name" value="HATPase_dom"/>
</dbReference>
<keyword evidence="5" id="KW-0418">Kinase</keyword>
<keyword evidence="11" id="KW-1185">Reference proteome</keyword>
<keyword evidence="6 10" id="KW-0067">ATP-binding</keyword>
<organism evidence="10 11">
    <name type="scientific">Pseudoflavonifractor hominis</name>
    <dbReference type="NCBI Taxonomy" id="2763059"/>
    <lineage>
        <taxon>Bacteria</taxon>
        <taxon>Bacillati</taxon>
        <taxon>Bacillota</taxon>
        <taxon>Clostridia</taxon>
        <taxon>Eubacteriales</taxon>
        <taxon>Oscillospiraceae</taxon>
        <taxon>Pseudoflavonifractor</taxon>
    </lineage>
</organism>
<feature type="transmembrane region" description="Helical" evidence="8">
    <location>
        <begin position="36"/>
        <end position="53"/>
    </location>
</feature>
<feature type="domain" description="Histidine kinase" evidence="9">
    <location>
        <begin position="312"/>
        <end position="421"/>
    </location>
</feature>
<evidence type="ECO:0000313" key="11">
    <source>
        <dbReference type="Proteomes" id="UP000660021"/>
    </source>
</evidence>
<evidence type="ECO:0000256" key="2">
    <source>
        <dbReference type="ARBA" id="ARBA00012438"/>
    </source>
</evidence>
<keyword evidence="8" id="KW-0472">Membrane</keyword>
<dbReference type="SUPFAM" id="SSF55874">
    <property type="entry name" value="ATPase domain of HSP90 chaperone/DNA topoisomerase II/histidine kinase"/>
    <property type="match status" value="1"/>
</dbReference>
<keyword evidence="8" id="KW-0812">Transmembrane</keyword>
<keyword evidence="8" id="KW-1133">Transmembrane helix</keyword>
<keyword evidence="7" id="KW-0902">Two-component regulatory system</keyword>
<evidence type="ECO:0000256" key="5">
    <source>
        <dbReference type="ARBA" id="ARBA00022777"/>
    </source>
</evidence>
<evidence type="ECO:0000256" key="7">
    <source>
        <dbReference type="ARBA" id="ARBA00023012"/>
    </source>
</evidence>
<evidence type="ECO:0000256" key="3">
    <source>
        <dbReference type="ARBA" id="ARBA00022679"/>
    </source>
</evidence>
<dbReference type="RefSeq" id="WP_186964100.1">
    <property type="nucleotide sequence ID" value="NZ_JACOPR010000008.1"/>
</dbReference>
<protein>
    <recommendedName>
        <fullName evidence="2">histidine kinase</fullName>
        <ecNumber evidence="2">2.7.13.3</ecNumber>
    </recommendedName>
</protein>
<dbReference type="Proteomes" id="UP000660021">
    <property type="component" value="Unassembled WGS sequence"/>
</dbReference>
<name>A0ABR7HVJ1_9FIRM</name>
<dbReference type="Gene3D" id="3.30.565.10">
    <property type="entry name" value="Histidine kinase-like ATPase, C-terminal domain"/>
    <property type="match status" value="1"/>
</dbReference>
<accession>A0ABR7HVJ1</accession>
<dbReference type="EMBL" id="JACOPR010000008">
    <property type="protein sequence ID" value="MBC5731545.1"/>
    <property type="molecule type" value="Genomic_DNA"/>
</dbReference>
<gene>
    <name evidence="10" type="ORF">H8S34_12015</name>
</gene>
<evidence type="ECO:0000256" key="4">
    <source>
        <dbReference type="ARBA" id="ARBA00022741"/>
    </source>
</evidence>
<evidence type="ECO:0000256" key="6">
    <source>
        <dbReference type="ARBA" id="ARBA00022840"/>
    </source>
</evidence>
<comment type="caution">
    <text evidence="10">The sequence shown here is derived from an EMBL/GenBank/DDBJ whole genome shotgun (WGS) entry which is preliminary data.</text>
</comment>
<dbReference type="InterPro" id="IPR050980">
    <property type="entry name" value="2C_sensor_his_kinase"/>
</dbReference>
<dbReference type="PRINTS" id="PR00344">
    <property type="entry name" value="BCTRLSENSOR"/>
</dbReference>
<evidence type="ECO:0000259" key="9">
    <source>
        <dbReference type="PROSITE" id="PS50109"/>
    </source>
</evidence>
<comment type="catalytic activity">
    <reaction evidence="1">
        <text>ATP + protein L-histidine = ADP + protein N-phospho-L-histidine.</text>
        <dbReference type="EC" id="2.7.13.3"/>
    </reaction>
</comment>